<feature type="non-terminal residue" evidence="1">
    <location>
        <position position="1"/>
    </location>
</feature>
<dbReference type="EMBL" id="KK785049">
    <property type="protein sequence ID" value="KDO51709.1"/>
    <property type="molecule type" value="Genomic_DNA"/>
</dbReference>
<organism evidence="1 2">
    <name type="scientific">Citrus sinensis</name>
    <name type="common">Sweet orange</name>
    <name type="synonym">Citrus aurantium var. sinensis</name>
    <dbReference type="NCBI Taxonomy" id="2711"/>
    <lineage>
        <taxon>Eukaryota</taxon>
        <taxon>Viridiplantae</taxon>
        <taxon>Streptophyta</taxon>
        <taxon>Embryophyta</taxon>
        <taxon>Tracheophyta</taxon>
        <taxon>Spermatophyta</taxon>
        <taxon>Magnoliopsida</taxon>
        <taxon>eudicotyledons</taxon>
        <taxon>Gunneridae</taxon>
        <taxon>Pentapetalae</taxon>
        <taxon>rosids</taxon>
        <taxon>malvids</taxon>
        <taxon>Sapindales</taxon>
        <taxon>Rutaceae</taxon>
        <taxon>Aurantioideae</taxon>
        <taxon>Citrus</taxon>
    </lineage>
</organism>
<evidence type="ECO:0000313" key="1">
    <source>
        <dbReference type="EMBL" id="KDO51709.1"/>
    </source>
</evidence>
<evidence type="ECO:0000313" key="2">
    <source>
        <dbReference type="Proteomes" id="UP000027120"/>
    </source>
</evidence>
<dbReference type="Proteomes" id="UP000027120">
    <property type="component" value="Unassembled WGS sequence"/>
</dbReference>
<proteinExistence type="predicted"/>
<dbReference type="PaxDb" id="2711-XP_006488828.1"/>
<dbReference type="AlphaFoldDB" id="A0A067E972"/>
<protein>
    <submittedName>
        <fullName evidence="1">Uncharacterized protein</fullName>
    </submittedName>
</protein>
<name>A0A067E972_CITSI</name>
<reference evidence="1 2" key="1">
    <citation type="submission" date="2014-04" db="EMBL/GenBank/DDBJ databases">
        <authorList>
            <consortium name="International Citrus Genome Consortium"/>
            <person name="Gmitter F."/>
            <person name="Chen C."/>
            <person name="Farmerie W."/>
            <person name="Harkins T."/>
            <person name="Desany B."/>
            <person name="Mohiuddin M."/>
            <person name="Kodira C."/>
            <person name="Borodovsky M."/>
            <person name="Lomsadze A."/>
            <person name="Burns P."/>
            <person name="Jenkins J."/>
            <person name="Prochnik S."/>
            <person name="Shu S."/>
            <person name="Chapman J."/>
            <person name="Pitluck S."/>
            <person name="Schmutz J."/>
            <person name="Rokhsar D."/>
        </authorList>
    </citation>
    <scope>NUCLEOTIDE SEQUENCE</scope>
</reference>
<accession>A0A067E972</accession>
<sequence length="84" mass="10017">NEALKKTYKHQYYPVPDESRWPPELHYNMLPPIIIRTTGRPQTKKRREADENRAFKRSSSVRCSNFEEWGHNVRTCKVDKGSKK</sequence>
<gene>
    <name evidence="1" type="ORF">CISIN_1g043522mg</name>
</gene>
<keyword evidence="2" id="KW-1185">Reference proteome</keyword>